<dbReference type="Proteomes" id="UP000244336">
    <property type="component" value="Chromosome 6"/>
</dbReference>
<feature type="region of interest" description="Disordered" evidence="1">
    <location>
        <begin position="29"/>
        <end position="59"/>
    </location>
</feature>
<name>A0A2T7D4X1_9POAL</name>
<feature type="compositionally biased region" description="Gly residues" evidence="1">
    <location>
        <begin position="45"/>
        <end position="56"/>
    </location>
</feature>
<protein>
    <submittedName>
        <fullName evidence="2">Uncharacterized protein</fullName>
    </submittedName>
</protein>
<dbReference type="EMBL" id="CM009754">
    <property type="protein sequence ID" value="PUZ50580.1"/>
    <property type="molecule type" value="Genomic_DNA"/>
</dbReference>
<feature type="region of interest" description="Disordered" evidence="1">
    <location>
        <begin position="113"/>
        <end position="142"/>
    </location>
</feature>
<gene>
    <name evidence="2" type="ORF">GQ55_6G068600</name>
</gene>
<feature type="compositionally biased region" description="Gly residues" evidence="1">
    <location>
        <begin position="132"/>
        <end position="142"/>
    </location>
</feature>
<dbReference type="AlphaFoldDB" id="A0A2T7D4X1"/>
<evidence type="ECO:0000313" key="3">
    <source>
        <dbReference type="Proteomes" id="UP000244336"/>
    </source>
</evidence>
<sequence>MATQRASCPRPGYGRWWLGRPWAAGVKLDGDGTAASTPRRSRGVRGCGAGPRGGGPRRVERWWRVGRGSARGGGEKGREARAAPWCSPWNRLGWRKARGGLSACGLKLRRTSMATGRGGGDSGRQIARTGVESGGVGGGGGGGGYCGENRRGKGCGPRIAAGSGGSSARPELGEERKGNREGNGAEEEGNAGPRNPRPHAVVAYPPVAVRSPAGQQASRHKCYSTREGVACGVPPISHPCVDSELFVY</sequence>
<reference evidence="2 3" key="1">
    <citation type="submission" date="2018-04" db="EMBL/GenBank/DDBJ databases">
        <title>WGS assembly of Panicum hallii var. hallii HAL2.</title>
        <authorList>
            <person name="Lovell J."/>
            <person name="Jenkins J."/>
            <person name="Lowry D."/>
            <person name="Mamidi S."/>
            <person name="Sreedasyam A."/>
            <person name="Weng X."/>
            <person name="Barry K."/>
            <person name="Bonette J."/>
            <person name="Campitelli B."/>
            <person name="Daum C."/>
            <person name="Gordon S."/>
            <person name="Gould B."/>
            <person name="Lipzen A."/>
            <person name="MacQueen A."/>
            <person name="Palacio-Mejia J."/>
            <person name="Plott C."/>
            <person name="Shakirov E."/>
            <person name="Shu S."/>
            <person name="Yoshinaga Y."/>
            <person name="Zane M."/>
            <person name="Rokhsar D."/>
            <person name="Grimwood J."/>
            <person name="Schmutz J."/>
            <person name="Juenger T."/>
        </authorList>
    </citation>
    <scope>NUCLEOTIDE SEQUENCE [LARGE SCALE GENOMIC DNA]</scope>
    <source>
        <strain evidence="3">cv. HAL2</strain>
    </source>
</reference>
<feature type="region of interest" description="Disordered" evidence="1">
    <location>
        <begin position="157"/>
        <end position="200"/>
    </location>
</feature>
<keyword evidence="3" id="KW-1185">Reference proteome</keyword>
<organism evidence="2 3">
    <name type="scientific">Panicum hallii var. hallii</name>
    <dbReference type="NCBI Taxonomy" id="1504633"/>
    <lineage>
        <taxon>Eukaryota</taxon>
        <taxon>Viridiplantae</taxon>
        <taxon>Streptophyta</taxon>
        <taxon>Embryophyta</taxon>
        <taxon>Tracheophyta</taxon>
        <taxon>Spermatophyta</taxon>
        <taxon>Magnoliopsida</taxon>
        <taxon>Liliopsida</taxon>
        <taxon>Poales</taxon>
        <taxon>Poaceae</taxon>
        <taxon>PACMAD clade</taxon>
        <taxon>Panicoideae</taxon>
        <taxon>Panicodae</taxon>
        <taxon>Paniceae</taxon>
        <taxon>Panicinae</taxon>
        <taxon>Panicum</taxon>
        <taxon>Panicum sect. Panicum</taxon>
    </lineage>
</organism>
<evidence type="ECO:0000313" key="2">
    <source>
        <dbReference type="EMBL" id="PUZ50580.1"/>
    </source>
</evidence>
<dbReference type="Gramene" id="PUZ50580">
    <property type="protein sequence ID" value="PUZ50580"/>
    <property type="gene ID" value="GQ55_6G068600"/>
</dbReference>
<accession>A0A2T7D4X1</accession>
<evidence type="ECO:0000256" key="1">
    <source>
        <dbReference type="SAM" id="MobiDB-lite"/>
    </source>
</evidence>
<dbReference type="OrthoDB" id="10675997at2759"/>
<feature type="compositionally biased region" description="Basic and acidic residues" evidence="1">
    <location>
        <begin position="171"/>
        <end position="180"/>
    </location>
</feature>
<proteinExistence type="predicted"/>